<sequence>MDTIKYVVPRGTVNRIKTANAIGIQELELKPVTLIAAPEGQFEVIHKKSIPGIVMDLESAPLGWIYWKPGNEQHPGYTPMKDFQRQMIEEVLRRQEINNPKQFIDDRSIQEPKSTSDIADAFNFFNKIYSDNTKL</sequence>
<evidence type="ECO:0000313" key="2">
    <source>
        <dbReference type="Proteomes" id="UP000663176"/>
    </source>
</evidence>
<dbReference type="Proteomes" id="UP000663176">
    <property type="component" value="Segment"/>
</dbReference>
<dbReference type="KEGG" id="vg:65133449"/>
<keyword evidence="2" id="KW-1185">Reference proteome</keyword>
<organism evidence="1 2">
    <name type="scientific">Klebsiella phage vB_KpnP_P184</name>
    <dbReference type="NCBI Taxonomy" id="2806547"/>
    <lineage>
        <taxon>Viruses</taxon>
        <taxon>Duplodnaviria</taxon>
        <taxon>Heunggongvirae</taxon>
        <taxon>Uroviricota</taxon>
        <taxon>Caudoviricetes</taxon>
        <taxon>Schitoviridae</taxon>
        <taxon>Efbeekayvirus</taxon>
        <taxon>Efbeekayvirus P184</taxon>
    </lineage>
</organism>
<reference evidence="1" key="1">
    <citation type="submission" date="2021-01" db="EMBL/GenBank/DDBJ databases">
        <authorList>
            <person name="Li S."/>
            <person name="Lin Y."/>
        </authorList>
    </citation>
    <scope>NUCLEOTIDE SEQUENCE</scope>
</reference>
<dbReference type="GeneID" id="65133449"/>
<dbReference type="RefSeq" id="YP_010114847.1">
    <property type="nucleotide sequence ID" value="NC_055919.1"/>
</dbReference>
<protein>
    <submittedName>
        <fullName evidence="1">Uncharacterized protein</fullName>
    </submittedName>
</protein>
<accession>A0A898KAF4</accession>
<proteinExistence type="predicted"/>
<name>A0A898KAF4_9CAUD</name>
<evidence type="ECO:0000313" key="1">
    <source>
        <dbReference type="EMBL" id="QSJ03672.1"/>
    </source>
</evidence>
<dbReference type="EMBL" id="MW495044">
    <property type="protein sequence ID" value="QSJ03672.1"/>
    <property type="molecule type" value="Genomic_DNA"/>
</dbReference>